<proteinExistence type="predicted"/>
<dbReference type="PROSITE" id="PS50181">
    <property type="entry name" value="FBOX"/>
    <property type="match status" value="1"/>
</dbReference>
<dbReference type="CDD" id="cd22157">
    <property type="entry name" value="F-box_AtFBW1-like"/>
    <property type="match status" value="1"/>
</dbReference>
<dbReference type="InterPro" id="IPR050796">
    <property type="entry name" value="SCF_F-box_component"/>
</dbReference>
<dbReference type="InterPro" id="IPR036047">
    <property type="entry name" value="F-box-like_dom_sf"/>
</dbReference>
<evidence type="ECO:0000259" key="1">
    <source>
        <dbReference type="PROSITE" id="PS50181"/>
    </source>
</evidence>
<gene>
    <name evidence="2" type="ORF">DCAR_0521420</name>
</gene>
<dbReference type="InterPro" id="IPR006527">
    <property type="entry name" value="F-box-assoc_dom_typ1"/>
</dbReference>
<dbReference type="PANTHER" id="PTHR31672:SF13">
    <property type="entry name" value="F-BOX PROTEIN CPR30-LIKE"/>
    <property type="match status" value="1"/>
</dbReference>
<dbReference type="SMART" id="SM00256">
    <property type="entry name" value="FBOX"/>
    <property type="match status" value="1"/>
</dbReference>
<dbReference type="KEGG" id="dcr:108222921"/>
<reference evidence="2" key="2">
    <citation type="submission" date="2022-03" db="EMBL/GenBank/DDBJ databases">
        <title>Draft title - Genomic analysis of global carrot germplasm unveils the trajectory of domestication and the origin of high carotenoid orange carrot.</title>
        <authorList>
            <person name="Iorizzo M."/>
            <person name="Ellison S."/>
            <person name="Senalik D."/>
            <person name="Macko-Podgorni A."/>
            <person name="Grzebelus D."/>
            <person name="Bostan H."/>
            <person name="Rolling W."/>
            <person name="Curaba J."/>
            <person name="Simon P."/>
        </authorList>
    </citation>
    <scope>NUCLEOTIDE SEQUENCE</scope>
    <source>
        <tissue evidence="2">Leaf</tissue>
    </source>
</reference>
<protein>
    <recommendedName>
        <fullName evidence="1">F-box domain-containing protein</fullName>
    </recommendedName>
</protein>
<dbReference type="EMBL" id="CP093347">
    <property type="protein sequence ID" value="WOH02032.1"/>
    <property type="molecule type" value="Genomic_DNA"/>
</dbReference>
<dbReference type="AlphaFoldDB" id="A0AAF1B2Y8"/>
<evidence type="ECO:0000313" key="2">
    <source>
        <dbReference type="EMBL" id="WOH02032.1"/>
    </source>
</evidence>
<reference evidence="2" key="1">
    <citation type="journal article" date="2016" name="Nat. Genet.">
        <title>A high-quality carrot genome assembly provides new insights into carotenoid accumulation and asterid genome evolution.</title>
        <authorList>
            <person name="Iorizzo M."/>
            <person name="Ellison S."/>
            <person name="Senalik D."/>
            <person name="Zeng P."/>
            <person name="Satapoomin P."/>
            <person name="Huang J."/>
            <person name="Bowman M."/>
            <person name="Iovene M."/>
            <person name="Sanseverino W."/>
            <person name="Cavagnaro P."/>
            <person name="Yildiz M."/>
            <person name="Macko-Podgorni A."/>
            <person name="Moranska E."/>
            <person name="Grzebelus E."/>
            <person name="Grzebelus D."/>
            <person name="Ashrafi H."/>
            <person name="Zheng Z."/>
            <person name="Cheng S."/>
            <person name="Spooner D."/>
            <person name="Van Deynze A."/>
            <person name="Simon P."/>
        </authorList>
    </citation>
    <scope>NUCLEOTIDE SEQUENCE</scope>
    <source>
        <tissue evidence="2">Leaf</tissue>
    </source>
</reference>
<dbReference type="InterPro" id="IPR001810">
    <property type="entry name" value="F-box_dom"/>
</dbReference>
<dbReference type="Pfam" id="PF00646">
    <property type="entry name" value="F-box"/>
    <property type="match status" value="1"/>
</dbReference>
<sequence length="411" mass="47003">MTRDLQLSVKELNLSVREATSIFELPEELLKEILSRLPARSLLSCRCVCKRFNIVTRNSNFIASHVKRASTLNTTKFCSAFIFGSDLIGGLYEHILLKNTNDSVTFSYVRPSNPVSCNISIVGCCNGLFCAEVESPCVENGSHFLIWNPITRENLFVQKPVNSSRNPYIIALAFGFSHKINGYKLVRIVSYPKLGKSSVTVEVYKVTTGDWSVFDVTTLPCHEPDQVPPCFNDPLILFDISVPFFIRPLKQAFHWVTDSAGIEDRLSKAVVSFDIEEEQLNFFSWLDPFKIPLEEPVVIDTLNDSLSLIVPRTSFLNSSFDIWVMDDYGKQVSWTRRFTVERFDGIARPLGYWTDDLLIMTTYERYFFFYNLKTQELKNSPFLRCFTTFCDYVETLETVSREIADAGRAVQ</sequence>
<accession>A0AAF1B2Y8</accession>
<dbReference type="SUPFAM" id="SSF81383">
    <property type="entry name" value="F-box domain"/>
    <property type="match status" value="1"/>
</dbReference>
<dbReference type="PANTHER" id="PTHR31672">
    <property type="entry name" value="BNACNNG10540D PROTEIN"/>
    <property type="match status" value="1"/>
</dbReference>
<evidence type="ECO:0000313" key="3">
    <source>
        <dbReference type="Proteomes" id="UP000077755"/>
    </source>
</evidence>
<dbReference type="Pfam" id="PF07734">
    <property type="entry name" value="FBA_1"/>
    <property type="match status" value="1"/>
</dbReference>
<feature type="domain" description="F-box" evidence="1">
    <location>
        <begin position="19"/>
        <end position="64"/>
    </location>
</feature>
<name>A0AAF1B2Y8_DAUCS</name>
<organism evidence="2 3">
    <name type="scientific">Daucus carota subsp. sativus</name>
    <name type="common">Carrot</name>
    <dbReference type="NCBI Taxonomy" id="79200"/>
    <lineage>
        <taxon>Eukaryota</taxon>
        <taxon>Viridiplantae</taxon>
        <taxon>Streptophyta</taxon>
        <taxon>Embryophyta</taxon>
        <taxon>Tracheophyta</taxon>
        <taxon>Spermatophyta</taxon>
        <taxon>Magnoliopsida</taxon>
        <taxon>eudicotyledons</taxon>
        <taxon>Gunneridae</taxon>
        <taxon>Pentapetalae</taxon>
        <taxon>asterids</taxon>
        <taxon>campanulids</taxon>
        <taxon>Apiales</taxon>
        <taxon>Apiaceae</taxon>
        <taxon>Apioideae</taxon>
        <taxon>Scandiceae</taxon>
        <taxon>Daucinae</taxon>
        <taxon>Daucus</taxon>
        <taxon>Daucus sect. Daucus</taxon>
    </lineage>
</organism>
<dbReference type="Gene3D" id="1.20.1280.50">
    <property type="match status" value="1"/>
</dbReference>
<dbReference type="Proteomes" id="UP000077755">
    <property type="component" value="Chromosome 5"/>
</dbReference>
<keyword evidence="3" id="KW-1185">Reference proteome</keyword>